<dbReference type="GO" id="GO:0016209">
    <property type="term" value="F:antioxidant activity"/>
    <property type="evidence" value="ECO:0007669"/>
    <property type="project" value="InterPro"/>
</dbReference>
<organism evidence="3 4">
    <name type="scientific">Hyphomonas johnsonii MHS-2</name>
    <dbReference type="NCBI Taxonomy" id="1280950"/>
    <lineage>
        <taxon>Bacteria</taxon>
        <taxon>Pseudomonadati</taxon>
        <taxon>Pseudomonadota</taxon>
        <taxon>Alphaproteobacteria</taxon>
        <taxon>Hyphomonadales</taxon>
        <taxon>Hyphomonadaceae</taxon>
        <taxon>Hyphomonas</taxon>
    </lineage>
</organism>
<dbReference type="InterPro" id="IPR036249">
    <property type="entry name" value="Thioredoxin-like_sf"/>
</dbReference>
<dbReference type="EMBL" id="ARYK01000006">
    <property type="protein sequence ID" value="KCZ90691.1"/>
    <property type="molecule type" value="Genomic_DNA"/>
</dbReference>
<proteinExistence type="predicted"/>
<dbReference type="eggNOG" id="COG0526">
    <property type="taxonomic scope" value="Bacteria"/>
</dbReference>
<dbReference type="PATRIC" id="fig|1280950.3.peg.2526"/>
<dbReference type="GO" id="GO:0015036">
    <property type="term" value="F:disulfide oxidoreductase activity"/>
    <property type="evidence" value="ECO:0007669"/>
    <property type="project" value="UniProtKB-ARBA"/>
</dbReference>
<reference evidence="3 4" key="1">
    <citation type="journal article" date="2014" name="Antonie Van Leeuwenhoek">
        <title>Hyphomonas beringensis sp. nov. and Hyphomonas chukchiensis sp. nov., isolated from surface seawater of the Bering Sea and Chukchi Sea.</title>
        <authorList>
            <person name="Li C."/>
            <person name="Lai Q."/>
            <person name="Li G."/>
            <person name="Dong C."/>
            <person name="Wang J."/>
            <person name="Liao Y."/>
            <person name="Shao Z."/>
        </authorList>
    </citation>
    <scope>NUCLEOTIDE SEQUENCE [LARGE SCALE GENOMIC DNA]</scope>
    <source>
        <strain evidence="3 4">MHS-2</strain>
    </source>
</reference>
<feature type="domain" description="Thioredoxin" evidence="2">
    <location>
        <begin position="87"/>
        <end position="258"/>
    </location>
</feature>
<evidence type="ECO:0000259" key="2">
    <source>
        <dbReference type="PROSITE" id="PS51352"/>
    </source>
</evidence>
<name>A0A059FJI2_9PROT</name>
<dbReference type="STRING" id="1280950.HJO_12606"/>
<evidence type="ECO:0000256" key="1">
    <source>
        <dbReference type="ARBA" id="ARBA00023284"/>
    </source>
</evidence>
<dbReference type="CDD" id="cd02966">
    <property type="entry name" value="TlpA_like_family"/>
    <property type="match status" value="1"/>
</dbReference>
<keyword evidence="4" id="KW-1185">Reference proteome</keyword>
<evidence type="ECO:0000313" key="3">
    <source>
        <dbReference type="EMBL" id="KCZ90691.1"/>
    </source>
</evidence>
<keyword evidence="3" id="KW-0413">Isomerase</keyword>
<dbReference type="PROSITE" id="PS51352">
    <property type="entry name" value="THIOREDOXIN_2"/>
    <property type="match status" value="1"/>
</dbReference>
<dbReference type="AlphaFoldDB" id="A0A059FJI2"/>
<dbReference type="InterPro" id="IPR013766">
    <property type="entry name" value="Thioredoxin_domain"/>
</dbReference>
<dbReference type="Proteomes" id="UP000025171">
    <property type="component" value="Unassembled WGS sequence"/>
</dbReference>
<dbReference type="SUPFAM" id="SSF52833">
    <property type="entry name" value="Thioredoxin-like"/>
    <property type="match status" value="1"/>
</dbReference>
<dbReference type="OrthoDB" id="9799347at2"/>
<gene>
    <name evidence="3" type="ORF">HJO_12606</name>
</gene>
<dbReference type="Pfam" id="PF00578">
    <property type="entry name" value="AhpC-TSA"/>
    <property type="match status" value="1"/>
</dbReference>
<protein>
    <submittedName>
        <fullName evidence="3">Putative thiol-disulfide isomerase</fullName>
    </submittedName>
</protein>
<dbReference type="GO" id="GO:0016853">
    <property type="term" value="F:isomerase activity"/>
    <property type="evidence" value="ECO:0007669"/>
    <property type="project" value="UniProtKB-KW"/>
</dbReference>
<comment type="caution">
    <text evidence="3">The sequence shown here is derived from an EMBL/GenBank/DDBJ whole genome shotgun (WGS) entry which is preliminary data.</text>
</comment>
<accession>A0A059FJI2</accession>
<evidence type="ECO:0000313" key="4">
    <source>
        <dbReference type="Proteomes" id="UP000025171"/>
    </source>
</evidence>
<keyword evidence="1" id="KW-0676">Redox-active center</keyword>
<dbReference type="Gene3D" id="3.40.30.10">
    <property type="entry name" value="Glutaredoxin"/>
    <property type="match status" value="1"/>
</dbReference>
<dbReference type="PROSITE" id="PS00194">
    <property type="entry name" value="THIOREDOXIN_1"/>
    <property type="match status" value="1"/>
</dbReference>
<dbReference type="InterPro" id="IPR017937">
    <property type="entry name" value="Thioredoxin_CS"/>
</dbReference>
<dbReference type="InterPro" id="IPR000866">
    <property type="entry name" value="AhpC/TSA"/>
</dbReference>
<dbReference type="RefSeq" id="WP_035617393.1">
    <property type="nucleotide sequence ID" value="NZ_ARYK01000006.1"/>
</dbReference>
<sequence length="261" mass="27489">MDVKVAYGIVGAAALCAGFAGGLVAAPHLFPQAVEPGEGWVDLSVLPDDLIEQHRTTAYLENEIKSAEMSKRMLEEMAAEKAARADIKLPEGVPSFPGGRLVEAPSSADWPDIAPEGDTGGAFAAAKDGWVVINIWATWCAPCVKELPDMDAGAPRLAEAGVTLLAIDADMSRNDTLADVEAVYRKRGVKSLAPLFAAGSDANALLIASGQTVGAQYPTNIVYRPGGEPYALFYQMPDDRTGIWSSDEMIAFFAALTESGG</sequence>